<feature type="transmembrane region" description="Helical" evidence="8">
    <location>
        <begin position="149"/>
        <end position="167"/>
    </location>
</feature>
<evidence type="ECO:0000259" key="9">
    <source>
        <dbReference type="PROSITE" id="PS50893"/>
    </source>
</evidence>
<evidence type="ECO:0000256" key="1">
    <source>
        <dbReference type="ARBA" id="ARBA00004651"/>
    </source>
</evidence>
<accession>A0ABS1SEN2</accession>
<dbReference type="SMART" id="SM00382">
    <property type="entry name" value="AAA"/>
    <property type="match status" value="1"/>
</dbReference>
<dbReference type="GO" id="GO:0005524">
    <property type="term" value="F:ATP binding"/>
    <property type="evidence" value="ECO:0007669"/>
    <property type="project" value="UniProtKB-KW"/>
</dbReference>
<evidence type="ECO:0000256" key="4">
    <source>
        <dbReference type="ARBA" id="ARBA00022840"/>
    </source>
</evidence>
<dbReference type="Pfam" id="PF00664">
    <property type="entry name" value="ABC_membrane"/>
    <property type="match status" value="1"/>
</dbReference>
<reference evidence="11 12" key="1">
    <citation type="submission" date="2018-09" db="EMBL/GenBank/DDBJ databases">
        <title>Comparative genomics of Leucobacter spp.</title>
        <authorList>
            <person name="Reis A.C."/>
            <person name="Kolvenbach B.A."/>
            <person name="Corvini P.F.X."/>
            <person name="Nunes O.C."/>
        </authorList>
    </citation>
    <scope>NUCLEOTIDE SEQUENCE [LARGE SCALE GENOMIC DNA]</scope>
    <source>
        <strain evidence="11 12">TAN 31504</strain>
    </source>
</reference>
<dbReference type="PANTHER" id="PTHR24221:SF654">
    <property type="entry name" value="ATP-BINDING CASSETTE SUB-FAMILY B MEMBER 6"/>
    <property type="match status" value="1"/>
</dbReference>
<dbReference type="InterPro" id="IPR036640">
    <property type="entry name" value="ABC1_TM_sf"/>
</dbReference>
<evidence type="ECO:0000313" key="12">
    <source>
        <dbReference type="Proteomes" id="UP001645859"/>
    </source>
</evidence>
<comment type="caution">
    <text evidence="11">The sequence shown here is derived from an EMBL/GenBank/DDBJ whole genome shotgun (WGS) entry which is preliminary data.</text>
</comment>
<dbReference type="InterPro" id="IPR003439">
    <property type="entry name" value="ABC_transporter-like_ATP-bd"/>
</dbReference>
<dbReference type="CDD" id="cd07346">
    <property type="entry name" value="ABC_6TM_exporters"/>
    <property type="match status" value="1"/>
</dbReference>
<evidence type="ECO:0000313" key="11">
    <source>
        <dbReference type="EMBL" id="MBL3679005.1"/>
    </source>
</evidence>
<gene>
    <name evidence="11" type="ORF">D3230_06800</name>
</gene>
<evidence type="ECO:0000256" key="3">
    <source>
        <dbReference type="ARBA" id="ARBA00022741"/>
    </source>
</evidence>
<dbReference type="PROSITE" id="PS50929">
    <property type="entry name" value="ABC_TM1F"/>
    <property type="match status" value="1"/>
</dbReference>
<keyword evidence="2 8" id="KW-0812">Transmembrane</keyword>
<keyword evidence="6 8" id="KW-0472">Membrane</keyword>
<feature type="domain" description="ABC transporter" evidence="9">
    <location>
        <begin position="354"/>
        <end position="576"/>
    </location>
</feature>
<dbReference type="PROSITE" id="PS50893">
    <property type="entry name" value="ABC_TRANSPORTER_2"/>
    <property type="match status" value="1"/>
</dbReference>
<dbReference type="Gene3D" id="3.40.50.300">
    <property type="entry name" value="P-loop containing nucleotide triphosphate hydrolases"/>
    <property type="match status" value="1"/>
</dbReference>
<keyword evidence="4 11" id="KW-0067">ATP-binding</keyword>
<dbReference type="InterPro" id="IPR027417">
    <property type="entry name" value="P-loop_NTPase"/>
</dbReference>
<keyword evidence="3" id="KW-0547">Nucleotide-binding</keyword>
<evidence type="ECO:0000256" key="5">
    <source>
        <dbReference type="ARBA" id="ARBA00022989"/>
    </source>
</evidence>
<evidence type="ECO:0000256" key="7">
    <source>
        <dbReference type="SAM" id="MobiDB-lite"/>
    </source>
</evidence>
<feature type="transmembrane region" description="Helical" evidence="8">
    <location>
        <begin position="71"/>
        <end position="93"/>
    </location>
</feature>
<proteinExistence type="predicted"/>
<dbReference type="SUPFAM" id="SSF52540">
    <property type="entry name" value="P-loop containing nucleoside triphosphate hydrolases"/>
    <property type="match status" value="1"/>
</dbReference>
<feature type="domain" description="ABC transmembrane type-1" evidence="10">
    <location>
        <begin position="36"/>
        <end position="317"/>
    </location>
</feature>
<evidence type="ECO:0000256" key="2">
    <source>
        <dbReference type="ARBA" id="ARBA00022692"/>
    </source>
</evidence>
<feature type="transmembrane region" description="Helical" evidence="8">
    <location>
        <begin position="34"/>
        <end position="59"/>
    </location>
</feature>
<keyword evidence="12" id="KW-1185">Reference proteome</keyword>
<evidence type="ECO:0000256" key="6">
    <source>
        <dbReference type="ARBA" id="ARBA00023136"/>
    </source>
</evidence>
<dbReference type="InterPro" id="IPR039421">
    <property type="entry name" value="Type_1_exporter"/>
</dbReference>
<name>A0ABS1SEN2_9MICO</name>
<dbReference type="EMBL" id="QYAC01000003">
    <property type="protein sequence ID" value="MBL3679005.1"/>
    <property type="molecule type" value="Genomic_DNA"/>
</dbReference>
<comment type="subcellular location">
    <subcellularLocation>
        <location evidence="1">Cell membrane</location>
        <topology evidence="1">Multi-pass membrane protein</topology>
    </subcellularLocation>
</comment>
<dbReference type="Pfam" id="PF00005">
    <property type="entry name" value="ABC_tran"/>
    <property type="match status" value="1"/>
</dbReference>
<dbReference type="PANTHER" id="PTHR24221">
    <property type="entry name" value="ATP-BINDING CASSETTE SUB-FAMILY B"/>
    <property type="match status" value="1"/>
</dbReference>
<dbReference type="InterPro" id="IPR003593">
    <property type="entry name" value="AAA+_ATPase"/>
</dbReference>
<sequence>MVGNAQLGASLPIATGRQVWHALRRHLRTRRRRLSAVAVLFLAASALGLVMPACLGRIVDAVTAGAGFATIALWVGGVAVGAIGAALMGLWAARVLIGVVQDVLAELREEVFSSAMRLPARHVDDSESADLLSRVTGDVDAVSEAGGNVVPGLLSAGFAIAVSVVALAALNPWLALAGLACVPCYALGTRAFLRRSRVVFREIRAREAARSQAVIEAVHGHDTLTALNEQEIALERVAHRAEASIRTQVTGVGIRNRLFRSLNGGEAAGLIAILGAGFALHMNGAITVGAVTAAALVFHRLFDPIGQLIFGLDDIQRAAIGLARLVGVIELASESPATPHSATVRTELGSDPAITVDSLTFRYPGSDRGIVDASFVVPAGTTTVIVGASGSGKSTLARVIAGHDRPGRGQIRIDPAAVPYVLTQEIHLFRGSIADNMRLAAPGASDSQISDALTAAGADWALRRLAGEPGSSNAAAAGLDDGRVQQLAIARALLADPAAVILDEATADVGLQHRADVDRAVEALRAGRTTVLIAHQLHHAVAADQILVCADGGIVQRGSHAELLQRRGHYRQFWETQTRGLQGPAPDPASGPAVLPTTEPTDETETP</sequence>
<organism evidence="11 12">
    <name type="scientific">Leucobacter chromiireducens subsp. solipictus</name>
    <dbReference type="NCBI Taxonomy" id="398235"/>
    <lineage>
        <taxon>Bacteria</taxon>
        <taxon>Bacillati</taxon>
        <taxon>Actinomycetota</taxon>
        <taxon>Actinomycetes</taxon>
        <taxon>Micrococcales</taxon>
        <taxon>Microbacteriaceae</taxon>
        <taxon>Leucobacter</taxon>
    </lineage>
</organism>
<feature type="transmembrane region" description="Helical" evidence="8">
    <location>
        <begin position="173"/>
        <end position="193"/>
    </location>
</feature>
<dbReference type="InterPro" id="IPR011527">
    <property type="entry name" value="ABC1_TM_dom"/>
</dbReference>
<protein>
    <submittedName>
        <fullName evidence="11">ABC transporter ATP-binding protein</fullName>
    </submittedName>
</protein>
<dbReference type="SUPFAM" id="SSF90123">
    <property type="entry name" value="ABC transporter transmembrane region"/>
    <property type="match status" value="1"/>
</dbReference>
<dbReference type="RefSeq" id="WP_202344275.1">
    <property type="nucleotide sequence ID" value="NZ_BAAAPI010000013.1"/>
</dbReference>
<dbReference type="Proteomes" id="UP001645859">
    <property type="component" value="Unassembled WGS sequence"/>
</dbReference>
<keyword evidence="5 8" id="KW-1133">Transmembrane helix</keyword>
<feature type="region of interest" description="Disordered" evidence="7">
    <location>
        <begin position="578"/>
        <end position="607"/>
    </location>
</feature>
<dbReference type="Gene3D" id="1.20.1560.10">
    <property type="entry name" value="ABC transporter type 1, transmembrane domain"/>
    <property type="match status" value="1"/>
</dbReference>
<feature type="transmembrane region" description="Helical" evidence="8">
    <location>
        <begin position="267"/>
        <end position="298"/>
    </location>
</feature>
<evidence type="ECO:0000259" key="10">
    <source>
        <dbReference type="PROSITE" id="PS50929"/>
    </source>
</evidence>
<evidence type="ECO:0000256" key="8">
    <source>
        <dbReference type="SAM" id="Phobius"/>
    </source>
</evidence>